<dbReference type="GO" id="GO:0010038">
    <property type="term" value="P:response to metal ion"/>
    <property type="evidence" value="ECO:0007669"/>
    <property type="project" value="InterPro"/>
</dbReference>
<name>A0A7Y0LCR4_9GAMM</name>
<dbReference type="InterPro" id="IPR011322">
    <property type="entry name" value="N-reg_PII-like_a/b"/>
</dbReference>
<dbReference type="RefSeq" id="WP_169075115.1">
    <property type="nucleotide sequence ID" value="NZ_JABBXH010000003.1"/>
</dbReference>
<comment type="similarity">
    <text evidence="1">Belongs to the CutA family.</text>
</comment>
<dbReference type="Pfam" id="PF03091">
    <property type="entry name" value="CutA1"/>
    <property type="match status" value="1"/>
</dbReference>
<dbReference type="PANTHER" id="PTHR23419:SF8">
    <property type="entry name" value="FI09726P"/>
    <property type="match status" value="1"/>
</dbReference>
<comment type="caution">
    <text evidence="2">The sequence shown here is derived from an EMBL/GenBank/DDBJ whole genome shotgun (WGS) entry which is preliminary data.</text>
</comment>
<dbReference type="SUPFAM" id="SSF54913">
    <property type="entry name" value="GlnB-like"/>
    <property type="match status" value="1"/>
</dbReference>
<dbReference type="PANTHER" id="PTHR23419">
    <property type="entry name" value="DIVALENT CATION TOLERANCE CUTA-RELATED"/>
    <property type="match status" value="1"/>
</dbReference>
<evidence type="ECO:0000313" key="2">
    <source>
        <dbReference type="EMBL" id="NMP31769.1"/>
    </source>
</evidence>
<protein>
    <submittedName>
        <fullName evidence="2">Divalent-cation tolerance protein CutA</fullName>
    </submittedName>
</protein>
<dbReference type="EMBL" id="JABBXH010000003">
    <property type="protein sequence ID" value="NMP31769.1"/>
    <property type="molecule type" value="Genomic_DNA"/>
</dbReference>
<organism evidence="2 3">
    <name type="scientific">Thalassotalea algicola</name>
    <dbReference type="NCBI Taxonomy" id="2716224"/>
    <lineage>
        <taxon>Bacteria</taxon>
        <taxon>Pseudomonadati</taxon>
        <taxon>Pseudomonadota</taxon>
        <taxon>Gammaproteobacteria</taxon>
        <taxon>Alteromonadales</taxon>
        <taxon>Colwelliaceae</taxon>
        <taxon>Thalassotalea</taxon>
    </lineage>
</organism>
<accession>A0A7Y0LCR4</accession>
<gene>
    <name evidence="2" type="ORF">HII17_09355</name>
</gene>
<dbReference type="Gene3D" id="3.30.70.120">
    <property type="match status" value="1"/>
</dbReference>
<dbReference type="Proteomes" id="UP000568664">
    <property type="component" value="Unassembled WGS sequence"/>
</dbReference>
<proteinExistence type="inferred from homology"/>
<reference evidence="2 3" key="1">
    <citation type="submission" date="2020-04" db="EMBL/GenBank/DDBJ databases">
        <title>Thalassotalea sp. M1531, isolated from the surface of marine red alga.</title>
        <authorList>
            <person name="Pang L."/>
            <person name="Lu D.-C."/>
        </authorList>
    </citation>
    <scope>NUCLEOTIDE SEQUENCE [LARGE SCALE GENOMIC DNA]</scope>
    <source>
        <strain evidence="2 3">M1531</strain>
    </source>
</reference>
<sequence>MFQVVLCTCPNKILAEEIAKVLVSEQLAACVNIMPGVTSIYQWQGKIEQDEEVMLLIKTSANLFGKLSNKIKQLHSYDVPEIVALDIQQGDEGYLDWITGSLK</sequence>
<evidence type="ECO:0000256" key="1">
    <source>
        <dbReference type="ARBA" id="ARBA00010169"/>
    </source>
</evidence>
<dbReference type="AlphaFoldDB" id="A0A7Y0LCR4"/>
<dbReference type="InterPro" id="IPR015867">
    <property type="entry name" value="N-reg_PII/ATP_PRibTrfase_C"/>
</dbReference>
<dbReference type="GO" id="GO:0005507">
    <property type="term" value="F:copper ion binding"/>
    <property type="evidence" value="ECO:0007669"/>
    <property type="project" value="TreeGrafter"/>
</dbReference>
<dbReference type="InterPro" id="IPR004323">
    <property type="entry name" value="Ion_tolerance_CutA"/>
</dbReference>
<keyword evidence="3" id="KW-1185">Reference proteome</keyword>
<evidence type="ECO:0000313" key="3">
    <source>
        <dbReference type="Proteomes" id="UP000568664"/>
    </source>
</evidence>